<protein>
    <recommendedName>
        <fullName evidence="3">Large ribosomal RNA subunit accumulation protein YceD</fullName>
    </recommendedName>
    <alternativeName>
        <fullName evidence="5">23S rRNA accumulation protein YceD</fullName>
    </alternativeName>
</protein>
<keyword evidence="7" id="KW-1185">Reference proteome</keyword>
<accession>A0ABW2UZU6</accession>
<evidence type="ECO:0000256" key="4">
    <source>
        <dbReference type="ARBA" id="ARBA00022517"/>
    </source>
</evidence>
<dbReference type="RefSeq" id="WP_138787813.1">
    <property type="nucleotide sequence ID" value="NZ_JBHTGQ010000002.1"/>
</dbReference>
<evidence type="ECO:0000256" key="2">
    <source>
        <dbReference type="ARBA" id="ARBA00010740"/>
    </source>
</evidence>
<evidence type="ECO:0000313" key="7">
    <source>
        <dbReference type="Proteomes" id="UP001596528"/>
    </source>
</evidence>
<evidence type="ECO:0000313" key="6">
    <source>
        <dbReference type="EMBL" id="MFC7748778.1"/>
    </source>
</evidence>
<evidence type="ECO:0000256" key="3">
    <source>
        <dbReference type="ARBA" id="ARBA00015716"/>
    </source>
</evidence>
<dbReference type="InterPro" id="IPR003772">
    <property type="entry name" value="YceD"/>
</dbReference>
<dbReference type="Proteomes" id="UP001596528">
    <property type="component" value="Unassembled WGS sequence"/>
</dbReference>
<evidence type="ECO:0000256" key="1">
    <source>
        <dbReference type="ARBA" id="ARBA00002868"/>
    </source>
</evidence>
<comment type="similarity">
    <text evidence="2">Belongs to the DUF177 domain family.</text>
</comment>
<name>A0ABW2UZU6_9BACL</name>
<comment type="caution">
    <text evidence="6">The sequence shown here is derived from an EMBL/GenBank/DDBJ whole genome shotgun (WGS) entry which is preliminary data.</text>
</comment>
<dbReference type="PANTHER" id="PTHR38099">
    <property type="entry name" value="LARGE RIBOSOMAL RNA SUBUNIT ACCUMULATION PROTEIN YCED"/>
    <property type="match status" value="1"/>
</dbReference>
<proteinExistence type="inferred from homology"/>
<organism evidence="6 7">
    <name type="scientific">Paenibacillus thermoaerophilus</name>
    <dbReference type="NCBI Taxonomy" id="1215385"/>
    <lineage>
        <taxon>Bacteria</taxon>
        <taxon>Bacillati</taxon>
        <taxon>Bacillota</taxon>
        <taxon>Bacilli</taxon>
        <taxon>Bacillales</taxon>
        <taxon>Paenibacillaceae</taxon>
        <taxon>Paenibacillus</taxon>
    </lineage>
</organism>
<gene>
    <name evidence="6" type="ORF">ACFQWB_02305</name>
</gene>
<evidence type="ECO:0000256" key="5">
    <source>
        <dbReference type="ARBA" id="ARBA00031841"/>
    </source>
</evidence>
<dbReference type="InterPro" id="IPR039255">
    <property type="entry name" value="YceD_bac"/>
</dbReference>
<reference evidence="7" key="1">
    <citation type="journal article" date="2019" name="Int. J. Syst. Evol. Microbiol.">
        <title>The Global Catalogue of Microorganisms (GCM) 10K type strain sequencing project: providing services to taxonomists for standard genome sequencing and annotation.</title>
        <authorList>
            <consortium name="The Broad Institute Genomics Platform"/>
            <consortium name="The Broad Institute Genome Sequencing Center for Infectious Disease"/>
            <person name="Wu L."/>
            <person name="Ma J."/>
        </authorList>
    </citation>
    <scope>NUCLEOTIDE SEQUENCE [LARGE SCALE GENOMIC DNA]</scope>
    <source>
        <strain evidence="7">JCM 18657</strain>
    </source>
</reference>
<comment type="function">
    <text evidence="1">Plays a role in synthesis, processing and/or stability of 23S rRNA.</text>
</comment>
<keyword evidence="4" id="KW-0690">Ribosome biogenesis</keyword>
<sequence>MIGVTGILDVRVEFVCSRCLSPFCRELRVPFDESFTRDSELLDEERDNLHLVADDEEVDLQPYVEQSILLALPYVPVCQEECRGLTTSGVNRNVFPDAENEVAVDPRLAALADWFKKEE</sequence>
<dbReference type="Pfam" id="PF02620">
    <property type="entry name" value="YceD"/>
    <property type="match status" value="1"/>
</dbReference>
<dbReference type="PANTHER" id="PTHR38099:SF1">
    <property type="entry name" value="LARGE RIBOSOMAL RNA SUBUNIT ACCUMULATION PROTEIN YCED"/>
    <property type="match status" value="1"/>
</dbReference>
<dbReference type="EMBL" id="JBHTGQ010000002">
    <property type="protein sequence ID" value="MFC7748778.1"/>
    <property type="molecule type" value="Genomic_DNA"/>
</dbReference>